<protein>
    <submittedName>
        <fullName evidence="1">Uncharacterized protein</fullName>
    </submittedName>
</protein>
<accession>A0A0F9STJ0</accession>
<organism evidence="1">
    <name type="scientific">marine sediment metagenome</name>
    <dbReference type="NCBI Taxonomy" id="412755"/>
    <lineage>
        <taxon>unclassified sequences</taxon>
        <taxon>metagenomes</taxon>
        <taxon>ecological metagenomes</taxon>
    </lineage>
</organism>
<name>A0A0F9STJ0_9ZZZZ</name>
<reference evidence="1" key="1">
    <citation type="journal article" date="2015" name="Nature">
        <title>Complex archaea that bridge the gap between prokaryotes and eukaryotes.</title>
        <authorList>
            <person name="Spang A."/>
            <person name="Saw J.H."/>
            <person name="Jorgensen S.L."/>
            <person name="Zaremba-Niedzwiedzka K."/>
            <person name="Martijn J."/>
            <person name="Lind A.E."/>
            <person name="van Eijk R."/>
            <person name="Schleper C."/>
            <person name="Guy L."/>
            <person name="Ettema T.J."/>
        </authorList>
    </citation>
    <scope>NUCLEOTIDE SEQUENCE</scope>
</reference>
<comment type="caution">
    <text evidence="1">The sequence shown here is derived from an EMBL/GenBank/DDBJ whole genome shotgun (WGS) entry which is preliminary data.</text>
</comment>
<dbReference type="AlphaFoldDB" id="A0A0F9STJ0"/>
<gene>
    <name evidence="1" type="ORF">LCGC14_0476400</name>
</gene>
<proteinExistence type="predicted"/>
<evidence type="ECO:0000313" key="1">
    <source>
        <dbReference type="EMBL" id="KKN65937.1"/>
    </source>
</evidence>
<dbReference type="EMBL" id="LAZR01000513">
    <property type="protein sequence ID" value="KKN65937.1"/>
    <property type="molecule type" value="Genomic_DNA"/>
</dbReference>
<sequence>MQSNAVLIGREFERQVYDFLKKRFSKVVWLSHDTSLSPYDFKCINIKGEEFFIEAKFVGNNVKPSLEDNQKNADFVITNKEDEIILIPNKDFKDKVYIRPQIKILRLNPELLEILDRNKRNTESREKCLWRLFFENGWLLPTDRMYQQYAFQVLRDQKPLTPKQQKTMDYFKKQISKEDINKLPSEYVEKLNQGKVKK</sequence>